<dbReference type="AlphaFoldDB" id="A0A9W8G9T3"/>
<dbReference type="Proteomes" id="UP001151518">
    <property type="component" value="Unassembled WGS sequence"/>
</dbReference>
<dbReference type="GO" id="GO:0030174">
    <property type="term" value="P:regulation of DNA-templated DNA replication initiation"/>
    <property type="evidence" value="ECO:0007669"/>
    <property type="project" value="InterPro"/>
</dbReference>
<comment type="caution">
    <text evidence="5">The sequence shown here is derived from an EMBL/GenBank/DDBJ whole genome shotgun (WGS) entry which is preliminary data.</text>
</comment>
<dbReference type="SMART" id="SM01075">
    <property type="entry name" value="CDT1"/>
    <property type="match status" value="1"/>
</dbReference>
<dbReference type="GO" id="GO:0071163">
    <property type="term" value="P:DNA replication preinitiation complex assembly"/>
    <property type="evidence" value="ECO:0007669"/>
    <property type="project" value="InterPro"/>
</dbReference>
<organism evidence="5 6">
    <name type="scientific">Coemansia spiralis</name>
    <dbReference type="NCBI Taxonomy" id="417178"/>
    <lineage>
        <taxon>Eukaryota</taxon>
        <taxon>Fungi</taxon>
        <taxon>Fungi incertae sedis</taxon>
        <taxon>Zoopagomycota</taxon>
        <taxon>Kickxellomycotina</taxon>
        <taxon>Kickxellomycetes</taxon>
        <taxon>Kickxellales</taxon>
        <taxon>Kickxellaceae</taxon>
        <taxon>Coemansia</taxon>
    </lineage>
</organism>
<feature type="compositionally biased region" description="Basic and acidic residues" evidence="3">
    <location>
        <begin position="564"/>
        <end position="573"/>
    </location>
</feature>
<feature type="compositionally biased region" description="Polar residues" evidence="3">
    <location>
        <begin position="576"/>
        <end position="591"/>
    </location>
</feature>
<evidence type="ECO:0000313" key="6">
    <source>
        <dbReference type="Proteomes" id="UP001151518"/>
    </source>
</evidence>
<dbReference type="InterPro" id="IPR038090">
    <property type="entry name" value="Cdt1_C_WH_dom_sf"/>
</dbReference>
<reference evidence="5" key="1">
    <citation type="submission" date="2022-07" db="EMBL/GenBank/DDBJ databases">
        <title>Phylogenomic reconstructions and comparative analyses of Kickxellomycotina fungi.</title>
        <authorList>
            <person name="Reynolds N.K."/>
            <person name="Stajich J.E."/>
            <person name="Barry K."/>
            <person name="Grigoriev I.V."/>
            <person name="Crous P."/>
            <person name="Smith M.E."/>
        </authorList>
    </citation>
    <scope>NUCLEOTIDE SEQUENCE</scope>
    <source>
        <strain evidence="5">NRRL 3115</strain>
    </source>
</reference>
<dbReference type="Pfam" id="PF16679">
    <property type="entry name" value="CDT1_C"/>
    <property type="match status" value="1"/>
</dbReference>
<dbReference type="GO" id="GO:0000278">
    <property type="term" value="P:mitotic cell cycle"/>
    <property type="evidence" value="ECO:0007669"/>
    <property type="project" value="TreeGrafter"/>
</dbReference>
<evidence type="ECO:0000256" key="3">
    <source>
        <dbReference type="SAM" id="MobiDB-lite"/>
    </source>
</evidence>
<dbReference type="PANTHER" id="PTHR28637">
    <property type="entry name" value="DNA REPLICATION FACTOR CDT1"/>
    <property type="match status" value="1"/>
</dbReference>
<sequence length="745" mass="80655">MRGQAQASTLKAFVRVSKNSDAPAGKGGGKQVAPRMATRSRSATLAIEEKKQADETGMKSTRKRKVALEEPDTETNGPAKRTTRTINASQRRGATADPEPKPVRRNNAAKKLTTINAYFPSSPSATAKKSSSKSQATMLSHERNVTLLCDAIALSQSAVVTEKSSSPLITAADSTTMAPVGSTETQTQTTDAASSSKSLPTIVDKITCEADDDMNNAVEESTSEQALLAEGSGTNEKKVARRAKTNALLDRLRNRKRPDNGDESSLAVEEHLLPASSNSNETAVLVPKIDVTRAIQDTIRERREQARVAESPAESAKAQDQTASFGISKISTAEDIRTRELKRQFVLINSRAGGTAPLSRELRKLEELFQGLEHVILFGGQGASGVVYHKIRKSVESIAKRTFGWKELGQLLAIYPESYKYKPLTATHEGRRTASVVLIPVAHGLNLAVEMEARREEFRRRLVSRVADAHDEFLADRGYTKSDMEMTSGWHPMFDIESTRPVTPIALPPVPTPMTCSSGQQPDNNGVVSKFDKNKLKHLLAKHSDTSSAGASPSTSAGASSADSSKEAEKTDSDDNTLLQALPTPTDSPVLQPSKAVASGKAKQLASGAKGLLERIREKQRAKEAAQLLSAAVIPASMRSMYSRLPGILEAISFLYYTERKNTLSFYYVVEKISDSKGLDQPDTVSHIVKLTKFVPEWCAIVDDDSADTNAKQDPSPNARLKIIRAISMQEAKAKLASSISSLQQ</sequence>
<feature type="compositionally biased region" description="Polar residues" evidence="3">
    <location>
        <begin position="514"/>
        <end position="527"/>
    </location>
</feature>
<feature type="domain" description="CDT1 Geminin-binding" evidence="4">
    <location>
        <begin position="358"/>
        <end position="512"/>
    </location>
</feature>
<dbReference type="GO" id="GO:0003677">
    <property type="term" value="F:DNA binding"/>
    <property type="evidence" value="ECO:0007669"/>
    <property type="project" value="InterPro"/>
</dbReference>
<name>A0A9W8G9T3_9FUNG</name>
<feature type="compositionally biased region" description="Low complexity" evidence="3">
    <location>
        <begin position="182"/>
        <end position="196"/>
    </location>
</feature>
<feature type="region of interest" description="Disordered" evidence="3">
    <location>
        <begin position="175"/>
        <end position="196"/>
    </location>
</feature>
<dbReference type="InterPro" id="IPR032054">
    <property type="entry name" value="Cdt1_C"/>
</dbReference>
<dbReference type="GO" id="GO:0005634">
    <property type="term" value="C:nucleus"/>
    <property type="evidence" value="ECO:0007669"/>
    <property type="project" value="TreeGrafter"/>
</dbReference>
<dbReference type="SUPFAM" id="SSF46785">
    <property type="entry name" value="Winged helix' DNA-binding domain"/>
    <property type="match status" value="1"/>
</dbReference>
<evidence type="ECO:0000256" key="1">
    <source>
        <dbReference type="ARBA" id="ARBA00008356"/>
    </source>
</evidence>
<feature type="compositionally biased region" description="Low complexity" evidence="3">
    <location>
        <begin position="546"/>
        <end position="563"/>
    </location>
</feature>
<gene>
    <name evidence="5" type="ORF">GGI25_001736</name>
</gene>
<dbReference type="GO" id="GO:0000076">
    <property type="term" value="P:DNA replication checkpoint signaling"/>
    <property type="evidence" value="ECO:0007669"/>
    <property type="project" value="TreeGrafter"/>
</dbReference>
<feature type="region of interest" description="Disordered" evidence="3">
    <location>
        <begin position="1"/>
        <end position="104"/>
    </location>
</feature>
<evidence type="ECO:0000313" key="5">
    <source>
        <dbReference type="EMBL" id="KAJ2679168.1"/>
    </source>
</evidence>
<protein>
    <recommendedName>
        <fullName evidence="4">CDT1 Geminin-binding domain-containing protein</fullName>
    </recommendedName>
</protein>
<proteinExistence type="inferred from homology"/>
<dbReference type="Gene3D" id="1.10.10.1420">
    <property type="entry name" value="DNA replication factor Cdt1, C-terminal WH domain"/>
    <property type="match status" value="1"/>
</dbReference>
<feature type="region of interest" description="Disordered" evidence="3">
    <location>
        <begin position="505"/>
        <end position="529"/>
    </location>
</feature>
<dbReference type="OrthoDB" id="341730at2759"/>
<dbReference type="InterPro" id="IPR014939">
    <property type="entry name" value="CDT1_Gemini-bd-like"/>
</dbReference>
<dbReference type="PANTHER" id="PTHR28637:SF1">
    <property type="entry name" value="DNA REPLICATION FACTOR CDT1"/>
    <property type="match status" value="1"/>
</dbReference>
<dbReference type="Pfam" id="PF08839">
    <property type="entry name" value="CDT1"/>
    <property type="match status" value="1"/>
</dbReference>
<feature type="region of interest" description="Disordered" evidence="3">
    <location>
        <begin position="542"/>
        <end position="602"/>
    </location>
</feature>
<evidence type="ECO:0000256" key="2">
    <source>
        <dbReference type="ARBA" id="ARBA00023306"/>
    </source>
</evidence>
<dbReference type="InterPro" id="IPR045173">
    <property type="entry name" value="Cdt1"/>
</dbReference>
<dbReference type="GO" id="GO:0070182">
    <property type="term" value="F:DNA polymerase binding"/>
    <property type="evidence" value="ECO:0007669"/>
    <property type="project" value="TreeGrafter"/>
</dbReference>
<keyword evidence="2" id="KW-0131">Cell cycle</keyword>
<feature type="compositionally biased region" description="Basic and acidic residues" evidence="3">
    <location>
        <begin position="47"/>
        <end position="57"/>
    </location>
</feature>
<evidence type="ECO:0000259" key="4">
    <source>
        <dbReference type="SMART" id="SM01075"/>
    </source>
</evidence>
<dbReference type="InterPro" id="IPR036390">
    <property type="entry name" value="WH_DNA-bd_sf"/>
</dbReference>
<dbReference type="EMBL" id="JANBTW010000014">
    <property type="protein sequence ID" value="KAJ2679168.1"/>
    <property type="molecule type" value="Genomic_DNA"/>
</dbReference>
<comment type="similarity">
    <text evidence="1">Belongs to the Cdt1 family.</text>
</comment>
<accession>A0A9W8G9T3</accession>